<feature type="compositionally biased region" description="Basic and acidic residues" evidence="1">
    <location>
        <begin position="70"/>
        <end position="79"/>
    </location>
</feature>
<sequence>TPTTAGSATAAHHHREQPICTAAAPSRTSLNLQKRPTKPQRKFTSLNTPQPTAGKITGAGRNSTNTMKTPKIEHEIDLM</sequence>
<keyword evidence="3" id="KW-1185">Reference proteome</keyword>
<feature type="compositionally biased region" description="Low complexity" evidence="1">
    <location>
        <begin position="1"/>
        <end position="10"/>
    </location>
</feature>
<feature type="region of interest" description="Disordered" evidence="1">
    <location>
        <begin position="1"/>
        <end position="79"/>
    </location>
</feature>
<organism evidence="2 3">
    <name type="scientific">Trifolium medium</name>
    <dbReference type="NCBI Taxonomy" id="97028"/>
    <lineage>
        <taxon>Eukaryota</taxon>
        <taxon>Viridiplantae</taxon>
        <taxon>Streptophyta</taxon>
        <taxon>Embryophyta</taxon>
        <taxon>Tracheophyta</taxon>
        <taxon>Spermatophyta</taxon>
        <taxon>Magnoliopsida</taxon>
        <taxon>eudicotyledons</taxon>
        <taxon>Gunneridae</taxon>
        <taxon>Pentapetalae</taxon>
        <taxon>rosids</taxon>
        <taxon>fabids</taxon>
        <taxon>Fabales</taxon>
        <taxon>Fabaceae</taxon>
        <taxon>Papilionoideae</taxon>
        <taxon>50 kb inversion clade</taxon>
        <taxon>NPAAA clade</taxon>
        <taxon>Hologalegina</taxon>
        <taxon>IRL clade</taxon>
        <taxon>Trifolieae</taxon>
        <taxon>Trifolium</taxon>
    </lineage>
</organism>
<dbReference type="Proteomes" id="UP000265520">
    <property type="component" value="Unassembled WGS sequence"/>
</dbReference>
<feature type="non-terminal residue" evidence="2">
    <location>
        <position position="1"/>
    </location>
</feature>
<protein>
    <submittedName>
        <fullName evidence="2">Uncharacterized protein</fullName>
    </submittedName>
</protein>
<proteinExistence type="predicted"/>
<reference evidence="2 3" key="1">
    <citation type="journal article" date="2018" name="Front. Plant Sci.">
        <title>Red Clover (Trifolium pratense) and Zigzag Clover (T. medium) - A Picture of Genomic Similarities and Differences.</title>
        <authorList>
            <person name="Dluhosova J."/>
            <person name="Istvanek J."/>
            <person name="Nedelnik J."/>
            <person name="Repkova J."/>
        </authorList>
    </citation>
    <scope>NUCLEOTIDE SEQUENCE [LARGE SCALE GENOMIC DNA]</scope>
    <source>
        <strain evidence="3">cv. 10/8</strain>
        <tissue evidence="2">Leaf</tissue>
    </source>
</reference>
<comment type="caution">
    <text evidence="2">The sequence shown here is derived from an EMBL/GenBank/DDBJ whole genome shotgun (WGS) entry which is preliminary data.</text>
</comment>
<evidence type="ECO:0000256" key="1">
    <source>
        <dbReference type="SAM" id="MobiDB-lite"/>
    </source>
</evidence>
<evidence type="ECO:0000313" key="2">
    <source>
        <dbReference type="EMBL" id="MCI17492.1"/>
    </source>
</evidence>
<feature type="compositionally biased region" description="Polar residues" evidence="1">
    <location>
        <begin position="42"/>
        <end position="51"/>
    </location>
</feature>
<accession>A0A392Q0S4</accession>
<dbReference type="EMBL" id="LXQA010105687">
    <property type="protein sequence ID" value="MCI17492.1"/>
    <property type="molecule type" value="Genomic_DNA"/>
</dbReference>
<evidence type="ECO:0000313" key="3">
    <source>
        <dbReference type="Proteomes" id="UP000265520"/>
    </source>
</evidence>
<dbReference type="AlphaFoldDB" id="A0A392Q0S4"/>
<name>A0A392Q0S4_9FABA</name>